<feature type="domain" description="Vitellogenin" evidence="20">
    <location>
        <begin position="23"/>
        <end position="643"/>
    </location>
</feature>
<dbReference type="GO" id="GO:0030301">
    <property type="term" value="P:cholesterol transport"/>
    <property type="evidence" value="ECO:0007669"/>
    <property type="project" value="TreeGrafter"/>
</dbReference>
<evidence type="ECO:0000256" key="2">
    <source>
        <dbReference type="ARBA" id="ARBA00004502"/>
    </source>
</evidence>
<evidence type="ECO:0000256" key="3">
    <source>
        <dbReference type="ARBA" id="ARBA00004613"/>
    </source>
</evidence>
<evidence type="ECO:0000256" key="4">
    <source>
        <dbReference type="ARBA" id="ARBA00022448"/>
    </source>
</evidence>
<organism evidence="21 22">
    <name type="scientific">Gopherus agassizii</name>
    <name type="common">Agassiz's desert tortoise</name>
    <dbReference type="NCBI Taxonomy" id="38772"/>
    <lineage>
        <taxon>Eukaryota</taxon>
        <taxon>Metazoa</taxon>
        <taxon>Chordata</taxon>
        <taxon>Craniata</taxon>
        <taxon>Vertebrata</taxon>
        <taxon>Euteleostomi</taxon>
        <taxon>Archelosauria</taxon>
        <taxon>Testudinata</taxon>
        <taxon>Testudines</taxon>
        <taxon>Cryptodira</taxon>
        <taxon>Durocryptodira</taxon>
        <taxon>Testudinoidea</taxon>
        <taxon>Testudinidae</taxon>
        <taxon>Gopherus</taxon>
    </lineage>
</organism>
<evidence type="ECO:0000256" key="6">
    <source>
        <dbReference type="ARBA" id="ARBA00022513"/>
    </source>
</evidence>
<dbReference type="SUPFAM" id="SSF56968">
    <property type="entry name" value="Lipovitellin-phosvitin complex, beta-sheet shell regions"/>
    <property type="match status" value="2"/>
</dbReference>
<accession>A0A452GGR4</accession>
<reference evidence="21" key="3">
    <citation type="submission" date="2025-09" db="UniProtKB">
        <authorList>
            <consortium name="Ensembl"/>
        </authorList>
    </citation>
    <scope>IDENTIFICATION</scope>
</reference>
<evidence type="ECO:0000256" key="10">
    <source>
        <dbReference type="ARBA" id="ARBA00022677"/>
    </source>
</evidence>
<keyword evidence="4" id="KW-0813">Transport</keyword>
<dbReference type="Proteomes" id="UP000291020">
    <property type="component" value="Unassembled WGS sequence"/>
</dbReference>
<dbReference type="GO" id="GO:0008201">
    <property type="term" value="F:heparin binding"/>
    <property type="evidence" value="ECO:0007669"/>
    <property type="project" value="UniProtKB-KW"/>
</dbReference>
<feature type="signal peptide" evidence="19">
    <location>
        <begin position="1"/>
        <end position="17"/>
    </location>
</feature>
<sequence>MHLSVLFMKNVFVFLIAEDATRFKHLRKYVYNYEAEIASGVKGTADSRSGSKISCKVELEVPQLCSFILKTSECTLREMSGVDAEGKTLLKQSKNSDDFARAMAQYELKFSTQDGKKVQLYSEKDEPMNILNIKRGIISALMVPMETEDNLKTISMDTIYGKCNSEVEVKDRKGNTASVISINRNLKTCDNFNPIRDYVSPIALIQGLNSPLATLLSSSQSCQYTIDLRRKHVAEVACYISLPFLCKNQYGMMAQVTQTLKLVETPKINSRNFDEGTSKKLSLESADTKSLRHGDAVLKVLQELQKLSASQQNQQRASLFYKFVTGLRGLHNDTLRSLVLKMMETSSSITVQGLIQCGTPDCMGSILQIIRTGNVDPLVADAVTYSLGLLPFPCTKIIREILNMAQYQQSRATFYALSHAVTNFYEDKKTVTQEIMDVANFMESMIGNECSGNDELTYLTLRAIGNMGKAMEVANPNLKSALKTCIKSEVASISVQKAAIQALRRMTITDEDRTVLLKAFQNADAPVDKRLAAYLMLMKHPSTSDLNKITRALLRDKSEQVKSFVATHIANILDSEEVGIEDLKNKVQEALKGSQIPAANDFRKFSQNYQISKRISLPGNDPVSAKIEGNLIFDPNTYIPKETMLKTTLQLYGLSPMDIFEIGMDGKNFEPTIEALFGQKGFFPDSASKALYWVDGRVPEHVSKVLFDYFGYSKDDRQEQDVMKGIMLNFEKLIKEMGNKEVPEARAYLRILGEELGIFALSRLHPPFFLAFLLLNDKYCTGFYFDDGWLFCFCF</sequence>
<dbReference type="PROSITE" id="PS51211">
    <property type="entry name" value="VITELLOGENIN"/>
    <property type="match status" value="1"/>
</dbReference>
<dbReference type="InterPro" id="IPR011030">
    <property type="entry name" value="Lipovitellin_superhlx_dom"/>
</dbReference>
<dbReference type="STRING" id="38772.ENSGAGP00000000754"/>
<dbReference type="InterPro" id="IPR015819">
    <property type="entry name" value="Lipid_transp_b-sht_shell"/>
</dbReference>
<dbReference type="Ensembl" id="ENSGAGT00000000851.1">
    <property type="protein sequence ID" value="ENSGAGP00000000754.1"/>
    <property type="gene ID" value="ENSGAGG00000000594.1"/>
</dbReference>
<keyword evidence="17" id="KW-0850">VLDL</keyword>
<dbReference type="GO" id="GO:0120020">
    <property type="term" value="F:cholesterol transfer activity"/>
    <property type="evidence" value="ECO:0007669"/>
    <property type="project" value="TreeGrafter"/>
</dbReference>
<keyword evidence="14" id="KW-0443">Lipid metabolism</keyword>
<keyword evidence="18" id="KW-1015">Disulfide bond</keyword>
<dbReference type="AlphaFoldDB" id="A0A452GGR4"/>
<evidence type="ECO:0000256" key="1">
    <source>
        <dbReference type="ARBA" id="ARBA00004496"/>
    </source>
</evidence>
<evidence type="ECO:0000259" key="20">
    <source>
        <dbReference type="PROSITE" id="PS51211"/>
    </source>
</evidence>
<protein>
    <recommendedName>
        <fullName evidence="20">Vitellogenin domain-containing protein</fullName>
    </recommendedName>
</protein>
<keyword evidence="9" id="KW-0358">Heparin-binding</keyword>
<dbReference type="Gene3D" id="2.30.230.10">
    <property type="entry name" value="Lipovitellin, beta-sheet shell regions, chain A"/>
    <property type="match status" value="1"/>
</dbReference>
<dbReference type="FunFam" id="2.30.230.10:FF:000003">
    <property type="entry name" value="Apolipoprotein B"/>
    <property type="match status" value="1"/>
</dbReference>
<dbReference type="SMART" id="SM00638">
    <property type="entry name" value="LPD_N"/>
    <property type="match status" value="1"/>
</dbReference>
<dbReference type="GO" id="GO:0042953">
    <property type="term" value="P:lipoprotein transport"/>
    <property type="evidence" value="ECO:0007669"/>
    <property type="project" value="TreeGrafter"/>
</dbReference>
<evidence type="ECO:0000256" key="8">
    <source>
        <dbReference type="ARBA" id="ARBA00022548"/>
    </source>
</evidence>
<dbReference type="SUPFAM" id="SSF48431">
    <property type="entry name" value="Lipovitellin-phosvitin complex, superhelical domain"/>
    <property type="match status" value="1"/>
</dbReference>
<evidence type="ECO:0000256" key="9">
    <source>
        <dbReference type="ARBA" id="ARBA00022674"/>
    </source>
</evidence>
<dbReference type="GO" id="GO:0042632">
    <property type="term" value="P:cholesterol homeostasis"/>
    <property type="evidence" value="ECO:0007669"/>
    <property type="project" value="TreeGrafter"/>
</dbReference>
<evidence type="ECO:0000256" key="5">
    <source>
        <dbReference type="ARBA" id="ARBA00022490"/>
    </source>
</evidence>
<evidence type="ECO:0000256" key="12">
    <source>
        <dbReference type="ARBA" id="ARBA00022729"/>
    </source>
</evidence>
<dbReference type="PANTHER" id="PTHR13769">
    <property type="entry name" value="APOLIPOPROTEIN B"/>
    <property type="match status" value="1"/>
</dbReference>
<proteinExistence type="predicted"/>
<evidence type="ECO:0000256" key="18">
    <source>
        <dbReference type="PROSITE-ProRule" id="PRU00557"/>
    </source>
</evidence>
<keyword evidence="11" id="KW-0427">LDL</keyword>
<evidence type="ECO:0000256" key="19">
    <source>
        <dbReference type="SAM" id="SignalP"/>
    </source>
</evidence>
<evidence type="ECO:0000256" key="7">
    <source>
        <dbReference type="ARBA" id="ARBA00022525"/>
    </source>
</evidence>
<keyword evidence="5" id="KW-0963">Cytoplasm</keyword>
<evidence type="ECO:0000256" key="15">
    <source>
        <dbReference type="ARBA" id="ARBA00023166"/>
    </source>
</evidence>
<keyword evidence="22" id="KW-1185">Reference proteome</keyword>
<dbReference type="GO" id="GO:0034361">
    <property type="term" value="C:very-low-density lipoprotein particle"/>
    <property type="evidence" value="ECO:0007669"/>
    <property type="project" value="UniProtKB-KW"/>
</dbReference>
<dbReference type="Gene3D" id="1.25.10.20">
    <property type="entry name" value="Vitellinogen, superhelical"/>
    <property type="match status" value="1"/>
</dbReference>
<evidence type="ECO:0000256" key="16">
    <source>
        <dbReference type="ARBA" id="ARBA00023221"/>
    </source>
</evidence>
<dbReference type="SMART" id="SM01169">
    <property type="entry name" value="DUF1943"/>
    <property type="match status" value="1"/>
</dbReference>
<dbReference type="InterPro" id="IPR015816">
    <property type="entry name" value="Vitellinogen_b-sht_N"/>
</dbReference>
<keyword evidence="12 19" id="KW-0732">Signal</keyword>
<keyword evidence="7" id="KW-0964">Secreted</keyword>
<evidence type="ECO:0000256" key="14">
    <source>
        <dbReference type="ARBA" id="ARBA00023098"/>
    </source>
</evidence>
<evidence type="ECO:0000313" key="22">
    <source>
        <dbReference type="Proteomes" id="UP000291020"/>
    </source>
</evidence>
<reference evidence="21" key="2">
    <citation type="submission" date="2025-08" db="UniProtKB">
        <authorList>
            <consortium name="Ensembl"/>
        </authorList>
    </citation>
    <scope>IDENTIFICATION</scope>
</reference>
<dbReference type="InterPro" id="IPR015255">
    <property type="entry name" value="Vitellinogen_open_b-sht"/>
</dbReference>
<dbReference type="PANTHER" id="PTHR13769:SF1">
    <property type="entry name" value="APOLIPOPROTEIN B-100"/>
    <property type="match status" value="1"/>
</dbReference>
<evidence type="ECO:0000256" key="13">
    <source>
        <dbReference type="ARBA" id="ARBA00023055"/>
    </source>
</evidence>
<dbReference type="GO" id="GO:0034359">
    <property type="term" value="C:mature chylomicron"/>
    <property type="evidence" value="ECO:0007669"/>
    <property type="project" value="TreeGrafter"/>
</dbReference>
<dbReference type="InterPro" id="IPR052418">
    <property type="entry name" value="Apolipoprotein_B"/>
</dbReference>
<dbReference type="GO" id="GO:0005811">
    <property type="term" value="C:lipid droplet"/>
    <property type="evidence" value="ECO:0007669"/>
    <property type="project" value="UniProtKB-SubCell"/>
</dbReference>
<dbReference type="GO" id="GO:0008203">
    <property type="term" value="P:cholesterol metabolic process"/>
    <property type="evidence" value="ECO:0007669"/>
    <property type="project" value="UniProtKB-KW"/>
</dbReference>
<comment type="subcellular location">
    <subcellularLocation>
        <location evidence="1">Cytoplasm</location>
    </subcellularLocation>
    <subcellularLocation>
        <location evidence="2">Lipid droplet</location>
    </subcellularLocation>
    <subcellularLocation>
        <location evidence="3">Secreted</location>
    </subcellularLocation>
</comment>
<keyword evidence="16" id="KW-0753">Steroid metabolism</keyword>
<dbReference type="GO" id="GO:0050750">
    <property type="term" value="F:low-density lipoprotein particle receptor binding"/>
    <property type="evidence" value="ECO:0007669"/>
    <property type="project" value="TreeGrafter"/>
</dbReference>
<dbReference type="Pfam" id="PF09172">
    <property type="entry name" value="Vit_open_b-sht"/>
    <property type="match status" value="1"/>
</dbReference>
<name>A0A452GGR4_9SAUR</name>
<keyword evidence="6" id="KW-0162">Chylomicron</keyword>
<dbReference type="GO" id="GO:0034362">
    <property type="term" value="C:low-density lipoprotein particle"/>
    <property type="evidence" value="ECO:0007669"/>
    <property type="project" value="UniProtKB-KW"/>
</dbReference>
<feature type="chain" id="PRO_5019431049" description="Vitellogenin domain-containing protein" evidence="19">
    <location>
        <begin position="18"/>
        <end position="795"/>
    </location>
</feature>
<keyword evidence="15" id="KW-1207">Sterol metabolism</keyword>
<reference evidence="22" key="1">
    <citation type="journal article" date="2017" name="PLoS ONE">
        <title>The Agassiz's desert tortoise genome provides a resource for the conservation of a threatened species.</title>
        <authorList>
            <person name="Tollis M."/>
            <person name="DeNardo D.F."/>
            <person name="Cornelius J.A."/>
            <person name="Dolby G.A."/>
            <person name="Edwards T."/>
            <person name="Henen B.T."/>
            <person name="Karl A.E."/>
            <person name="Murphy R.W."/>
            <person name="Kusumi K."/>
        </authorList>
    </citation>
    <scope>NUCLEOTIDE SEQUENCE [LARGE SCALE GENOMIC DNA]</scope>
</reference>
<keyword evidence="13" id="KW-0445">Lipid transport</keyword>
<dbReference type="GO" id="GO:0006642">
    <property type="term" value="P:triglyceride mobilization"/>
    <property type="evidence" value="ECO:0007669"/>
    <property type="project" value="TreeGrafter"/>
</dbReference>
<evidence type="ECO:0000256" key="17">
    <source>
        <dbReference type="ARBA" id="ARBA00023313"/>
    </source>
</evidence>
<dbReference type="Pfam" id="PF01347">
    <property type="entry name" value="Vitellogenin_N"/>
    <property type="match status" value="1"/>
</dbReference>
<evidence type="ECO:0000256" key="11">
    <source>
        <dbReference type="ARBA" id="ARBA00022710"/>
    </source>
</evidence>
<feature type="disulfide bond" evidence="18">
    <location>
        <begin position="163"/>
        <end position="189"/>
    </location>
</feature>
<comment type="caution">
    <text evidence="18">Lacks conserved residue(s) required for the propagation of feature annotation.</text>
</comment>
<evidence type="ECO:0000313" key="21">
    <source>
        <dbReference type="Ensembl" id="ENSGAGP00000000754.1"/>
    </source>
</evidence>
<dbReference type="GO" id="GO:0005737">
    <property type="term" value="C:cytoplasm"/>
    <property type="evidence" value="ECO:0007669"/>
    <property type="project" value="UniProtKB-SubCell"/>
</dbReference>
<dbReference type="InterPro" id="IPR001747">
    <property type="entry name" value="Vitellogenin_N"/>
</dbReference>
<keyword evidence="8" id="KW-0153">Cholesterol metabolism</keyword>
<keyword evidence="10" id="KW-0551">Lipid droplet</keyword>